<keyword evidence="2" id="KW-1185">Reference proteome</keyword>
<gene>
    <name evidence="1" type="ORF">SAMN05216296_0019</name>
</gene>
<proteinExistence type="predicted"/>
<dbReference type="RefSeq" id="WP_090198521.1">
    <property type="nucleotide sequence ID" value="NZ_LT629785.1"/>
</dbReference>
<evidence type="ECO:0000313" key="2">
    <source>
        <dbReference type="Proteomes" id="UP000243232"/>
    </source>
</evidence>
<dbReference type="STRING" id="364197.SAMN05216296_0019"/>
<dbReference type="OrthoDB" id="6846911at2"/>
<protein>
    <submittedName>
        <fullName evidence="1">Uncharacterized protein</fullName>
    </submittedName>
</protein>
<reference evidence="2" key="1">
    <citation type="submission" date="2016-10" db="EMBL/GenBank/DDBJ databases">
        <authorList>
            <person name="Varghese N."/>
            <person name="Submissions S."/>
        </authorList>
    </citation>
    <scope>NUCLEOTIDE SEQUENCE [LARGE SCALE GENOMIC DNA]</scope>
    <source>
        <strain evidence="2">DSM 17875</strain>
    </source>
</reference>
<dbReference type="AlphaFoldDB" id="A0A1H2DUP0"/>
<sequence>MPNDWTLQAGKISDREVSKRFGIGASTVRRYRLLHGIPTYDPRNIDIPKALRDQLGTRSNYQLAQDFKIPINYIEILRTDVGVPEPKVLRPRFKPLEEGIWTDEALALLGTMPDPALADRLGVSRFPVKQKRRELGIAPYQHSYPEITAELAAEFGISSDSNLAKRLGVSANFMRRARLKWQENH</sequence>
<name>A0A1H2DUP0_9PSED</name>
<dbReference type="EMBL" id="LT629785">
    <property type="protein sequence ID" value="SDT86566.1"/>
    <property type="molecule type" value="Genomic_DNA"/>
</dbReference>
<evidence type="ECO:0000313" key="1">
    <source>
        <dbReference type="EMBL" id="SDT86566.1"/>
    </source>
</evidence>
<dbReference type="Proteomes" id="UP000243232">
    <property type="component" value="Chromosome I"/>
</dbReference>
<accession>A0A1H2DUP0</accession>
<organism evidence="1 2">
    <name type="scientific">Pseudomonas pohangensis</name>
    <dbReference type="NCBI Taxonomy" id="364197"/>
    <lineage>
        <taxon>Bacteria</taxon>
        <taxon>Pseudomonadati</taxon>
        <taxon>Pseudomonadota</taxon>
        <taxon>Gammaproteobacteria</taxon>
        <taxon>Pseudomonadales</taxon>
        <taxon>Pseudomonadaceae</taxon>
        <taxon>Pseudomonas</taxon>
    </lineage>
</organism>